<sequence length="175" mass="19797">MIALQTHYLYYHLVFAIERVSLHIDPNRELQGKDNKWNLMSAARKVIEIVQFIDVEPHMPVFVVGIMPLSAIFILFDFAIHNPGHKQTECNLALLDQASEYFGQVDFASGGALPGNIISSFAGIARQYTLNLQGSGPISGPEMHQGIQPIWDYAPNIDFRDIDVVFFNIPTYEFR</sequence>
<name>A0AAD6GH32_9EURO</name>
<evidence type="ECO:0000313" key="1">
    <source>
        <dbReference type="EMBL" id="KAJ5541861.1"/>
    </source>
</evidence>
<comment type="caution">
    <text evidence="1">The sequence shown here is derived from an EMBL/GenBank/DDBJ whole genome shotgun (WGS) entry which is preliminary data.</text>
</comment>
<dbReference type="Proteomes" id="UP001220324">
    <property type="component" value="Unassembled WGS sequence"/>
</dbReference>
<dbReference type="AlphaFoldDB" id="A0AAD6GH32"/>
<gene>
    <name evidence="1" type="ORF">N7494_006937</name>
</gene>
<organism evidence="1 2">
    <name type="scientific">Penicillium frequentans</name>
    <dbReference type="NCBI Taxonomy" id="3151616"/>
    <lineage>
        <taxon>Eukaryota</taxon>
        <taxon>Fungi</taxon>
        <taxon>Dikarya</taxon>
        <taxon>Ascomycota</taxon>
        <taxon>Pezizomycotina</taxon>
        <taxon>Eurotiomycetes</taxon>
        <taxon>Eurotiomycetidae</taxon>
        <taxon>Eurotiales</taxon>
        <taxon>Aspergillaceae</taxon>
        <taxon>Penicillium</taxon>
    </lineage>
</organism>
<reference evidence="1 2" key="1">
    <citation type="journal article" date="2023" name="IMA Fungus">
        <title>Comparative genomic study of the Penicillium genus elucidates a diverse pangenome and 15 lateral gene transfer events.</title>
        <authorList>
            <person name="Petersen C."/>
            <person name="Sorensen T."/>
            <person name="Nielsen M.R."/>
            <person name="Sondergaard T.E."/>
            <person name="Sorensen J.L."/>
            <person name="Fitzpatrick D.A."/>
            <person name="Frisvad J.C."/>
            <person name="Nielsen K.L."/>
        </authorList>
    </citation>
    <scope>NUCLEOTIDE SEQUENCE [LARGE SCALE GENOMIC DNA]</scope>
    <source>
        <strain evidence="1 2">IBT 35679</strain>
    </source>
</reference>
<keyword evidence="2" id="KW-1185">Reference proteome</keyword>
<evidence type="ECO:0000313" key="2">
    <source>
        <dbReference type="Proteomes" id="UP001220324"/>
    </source>
</evidence>
<proteinExistence type="predicted"/>
<dbReference type="EMBL" id="JAQIZZ010000005">
    <property type="protein sequence ID" value="KAJ5541861.1"/>
    <property type="molecule type" value="Genomic_DNA"/>
</dbReference>
<accession>A0AAD6GH32</accession>
<protein>
    <submittedName>
        <fullName evidence="1">Uncharacterized protein</fullName>
    </submittedName>
</protein>